<reference evidence="6 7" key="1">
    <citation type="submission" date="2024-01" db="EMBL/GenBank/DDBJ databases">
        <title>Multi-omics insights into the function and evolution of sodium benzoate biodegradation pathways in Benzoatithermus flavus gen. nov., sp. nov. from hot spring.</title>
        <authorList>
            <person name="Hu C.-J."/>
            <person name="Li W.-J."/>
        </authorList>
    </citation>
    <scope>NUCLEOTIDE SEQUENCE [LARGE SCALE GENOMIC DNA]</scope>
    <source>
        <strain evidence="6 7">SYSU G07066</strain>
    </source>
</reference>
<keyword evidence="3" id="KW-0418">Kinase</keyword>
<dbReference type="EMBL" id="JBBLZC010000006">
    <property type="protein sequence ID" value="MEK0083186.1"/>
    <property type="molecule type" value="Genomic_DNA"/>
</dbReference>
<keyword evidence="7" id="KW-1185">Reference proteome</keyword>
<evidence type="ECO:0000256" key="4">
    <source>
        <dbReference type="ARBA" id="ARBA00022840"/>
    </source>
</evidence>
<organism evidence="6 7">
    <name type="scientific">Benzoatithermus flavus</name>
    <dbReference type="NCBI Taxonomy" id="3108223"/>
    <lineage>
        <taxon>Bacteria</taxon>
        <taxon>Pseudomonadati</taxon>
        <taxon>Pseudomonadota</taxon>
        <taxon>Alphaproteobacteria</taxon>
        <taxon>Geminicoccales</taxon>
        <taxon>Geminicoccaceae</taxon>
        <taxon>Benzoatithermus</taxon>
    </lineage>
</organism>
<protein>
    <submittedName>
        <fullName evidence="6">Uncharacterized protein</fullName>
    </submittedName>
</protein>
<keyword evidence="2" id="KW-0547">Nucleotide-binding</keyword>
<evidence type="ECO:0000313" key="6">
    <source>
        <dbReference type="EMBL" id="MEK0083186.1"/>
    </source>
</evidence>
<sequence>MSDSILVLHAGSPCVKFQLFTAGADEALVFAAGIGEHSAPIRARVCNRLLRLGLEIDHDANARGERRIGSPMPGSPPTSYRPTRSA</sequence>
<evidence type="ECO:0000256" key="1">
    <source>
        <dbReference type="ARBA" id="ARBA00022679"/>
    </source>
</evidence>
<evidence type="ECO:0000313" key="7">
    <source>
        <dbReference type="Proteomes" id="UP001375743"/>
    </source>
</evidence>
<evidence type="ECO:0000256" key="5">
    <source>
        <dbReference type="SAM" id="MobiDB-lite"/>
    </source>
</evidence>
<comment type="caution">
    <text evidence="6">The sequence shown here is derived from an EMBL/GenBank/DDBJ whole genome shotgun (WGS) entry which is preliminary data.</text>
</comment>
<dbReference type="RefSeq" id="WP_418159028.1">
    <property type="nucleotide sequence ID" value="NZ_JBBLZC010000006.1"/>
</dbReference>
<keyword evidence="4" id="KW-0067">ATP-binding</keyword>
<feature type="region of interest" description="Disordered" evidence="5">
    <location>
        <begin position="61"/>
        <end position="86"/>
    </location>
</feature>
<dbReference type="InterPro" id="IPR043129">
    <property type="entry name" value="ATPase_NBD"/>
</dbReference>
<evidence type="ECO:0000256" key="3">
    <source>
        <dbReference type="ARBA" id="ARBA00022777"/>
    </source>
</evidence>
<keyword evidence="1" id="KW-0808">Transferase</keyword>
<accession>A0ABU8XQ63</accession>
<evidence type="ECO:0000256" key="2">
    <source>
        <dbReference type="ARBA" id="ARBA00022741"/>
    </source>
</evidence>
<name>A0ABU8XQ63_9PROT</name>
<feature type="compositionally biased region" description="Polar residues" evidence="5">
    <location>
        <begin position="77"/>
        <end position="86"/>
    </location>
</feature>
<gene>
    <name evidence="6" type="ORF">U1T56_08480</name>
</gene>
<dbReference type="Proteomes" id="UP001375743">
    <property type="component" value="Unassembled WGS sequence"/>
</dbReference>
<dbReference type="InterPro" id="IPR000890">
    <property type="entry name" value="Aliphatic_acid_kin_short-chain"/>
</dbReference>
<dbReference type="SUPFAM" id="SSF53067">
    <property type="entry name" value="Actin-like ATPase domain"/>
    <property type="match status" value="1"/>
</dbReference>
<dbReference type="Gene3D" id="3.30.420.40">
    <property type="match status" value="1"/>
</dbReference>
<proteinExistence type="predicted"/>
<dbReference type="Pfam" id="PF00871">
    <property type="entry name" value="Acetate_kinase"/>
    <property type="match status" value="1"/>
</dbReference>